<dbReference type="InterPro" id="IPR042099">
    <property type="entry name" value="ANL_N_sf"/>
</dbReference>
<evidence type="ECO:0000313" key="8">
    <source>
        <dbReference type="Proteomes" id="UP000020595"/>
    </source>
</evidence>
<dbReference type="SUPFAM" id="SSF56801">
    <property type="entry name" value="Acetyl-CoA synthetase-like"/>
    <property type="match status" value="1"/>
</dbReference>
<keyword evidence="3" id="KW-0276">Fatty acid metabolism</keyword>
<dbReference type="GO" id="GO:0071766">
    <property type="term" value="P:Actinobacterium-type cell wall biogenesis"/>
    <property type="evidence" value="ECO:0007669"/>
    <property type="project" value="UniProtKB-ARBA"/>
</dbReference>
<dbReference type="InterPro" id="IPR025110">
    <property type="entry name" value="AMP-bd_C"/>
</dbReference>
<dbReference type="PATRIC" id="fig|1310613.3.peg.2438"/>
<comment type="similarity">
    <text evidence="1">Belongs to the ATP-dependent AMP-binding enzyme family.</text>
</comment>
<dbReference type="PANTHER" id="PTHR22754:SF32">
    <property type="entry name" value="DISCO-INTERACTING PROTEIN 2"/>
    <property type="match status" value="1"/>
</dbReference>
<dbReference type="Gene3D" id="3.40.50.12780">
    <property type="entry name" value="N-terminal domain of ligase-like"/>
    <property type="match status" value="1"/>
</dbReference>
<dbReference type="InterPro" id="IPR040097">
    <property type="entry name" value="FAAL/FAAC"/>
</dbReference>
<feature type="domain" description="AMP-binding enzyme C-terminal" evidence="6">
    <location>
        <begin position="456"/>
        <end position="565"/>
    </location>
</feature>
<dbReference type="PROSITE" id="PS00455">
    <property type="entry name" value="AMP_BINDING"/>
    <property type="match status" value="1"/>
</dbReference>
<dbReference type="PANTHER" id="PTHR22754">
    <property type="entry name" value="DISCO-INTERACTING PROTEIN 2 DIP2 -RELATED"/>
    <property type="match status" value="1"/>
</dbReference>
<evidence type="ECO:0000259" key="5">
    <source>
        <dbReference type="Pfam" id="PF00501"/>
    </source>
</evidence>
<comment type="caution">
    <text evidence="7">The sequence shown here is derived from an EMBL/GenBank/DDBJ whole genome shotgun (WGS) entry which is preliminary data.</text>
</comment>
<dbReference type="Pfam" id="PF00501">
    <property type="entry name" value="AMP-binding"/>
    <property type="match status" value="1"/>
</dbReference>
<dbReference type="GO" id="GO:0016874">
    <property type="term" value="F:ligase activity"/>
    <property type="evidence" value="ECO:0007669"/>
    <property type="project" value="UniProtKB-KW"/>
</dbReference>
<feature type="domain" description="AMP-dependent synthetase/ligase" evidence="5">
    <location>
        <begin position="14"/>
        <end position="408"/>
    </location>
</feature>
<dbReference type="GO" id="GO:0006633">
    <property type="term" value="P:fatty acid biosynthetic process"/>
    <property type="evidence" value="ECO:0007669"/>
    <property type="project" value="TreeGrafter"/>
</dbReference>
<organism evidence="7 8">
    <name type="scientific">Acinetobacter baumannii (strain 1295743)</name>
    <dbReference type="NCBI Taxonomy" id="1310613"/>
    <lineage>
        <taxon>Bacteria</taxon>
        <taxon>Pseudomonadati</taxon>
        <taxon>Pseudomonadota</taxon>
        <taxon>Gammaproteobacteria</taxon>
        <taxon>Moraxellales</taxon>
        <taxon>Moraxellaceae</taxon>
        <taxon>Acinetobacter</taxon>
        <taxon>Acinetobacter calcoaceticus/baumannii complex</taxon>
    </lineage>
</organism>
<dbReference type="EMBL" id="JEWH01000032">
    <property type="protein sequence ID" value="EXB05121.1"/>
    <property type="molecule type" value="Genomic_DNA"/>
</dbReference>
<keyword evidence="2" id="KW-0436">Ligase</keyword>
<evidence type="ECO:0000256" key="4">
    <source>
        <dbReference type="ARBA" id="ARBA00023098"/>
    </source>
</evidence>
<dbReference type="GO" id="GO:0070566">
    <property type="term" value="F:adenylyltransferase activity"/>
    <property type="evidence" value="ECO:0007669"/>
    <property type="project" value="TreeGrafter"/>
</dbReference>
<gene>
    <name evidence="7" type="ORF">J512_2533</name>
</gene>
<accession>A0A009I3N6</accession>
<evidence type="ECO:0000313" key="7">
    <source>
        <dbReference type="EMBL" id="EXB05121.1"/>
    </source>
</evidence>
<protein>
    <submittedName>
        <fullName evidence="7">AMP-binding enzyme family protein</fullName>
    </submittedName>
</protein>
<dbReference type="InterPro" id="IPR000873">
    <property type="entry name" value="AMP-dep_synth/lig_dom"/>
</dbReference>
<evidence type="ECO:0000256" key="3">
    <source>
        <dbReference type="ARBA" id="ARBA00022832"/>
    </source>
</evidence>
<dbReference type="CDD" id="cd05931">
    <property type="entry name" value="FAAL"/>
    <property type="match status" value="1"/>
</dbReference>
<reference evidence="7 8" key="1">
    <citation type="submission" date="2014-02" db="EMBL/GenBank/DDBJ databases">
        <title>Comparative genomics and transcriptomics to identify genetic mechanisms underlying the emergence of carbapenem resistant Acinetobacter baumannii (CRAb).</title>
        <authorList>
            <person name="Harris A.D."/>
            <person name="Johnson K.J."/>
            <person name="George J."/>
            <person name="Shefchek K."/>
            <person name="Daugherty S.C."/>
            <person name="Parankush S."/>
            <person name="Sadzewicz L."/>
            <person name="Tallon L."/>
            <person name="Sengamalay N."/>
            <person name="Hazen T.H."/>
            <person name="Rasko D.A."/>
        </authorList>
    </citation>
    <scope>NUCLEOTIDE SEQUENCE [LARGE SCALE GENOMIC DNA]</scope>
    <source>
        <strain evidence="7 8">1295743</strain>
    </source>
</reference>
<dbReference type="InterPro" id="IPR045851">
    <property type="entry name" value="AMP-bd_C_sf"/>
</dbReference>
<dbReference type="RefSeq" id="WP_032051316.1">
    <property type="nucleotide sequence ID" value="NZ_JEWH01000032.1"/>
</dbReference>
<evidence type="ECO:0000256" key="1">
    <source>
        <dbReference type="ARBA" id="ARBA00006432"/>
    </source>
</evidence>
<sequence length="629" mass="70361">MAVMCTDNIIATLESHAKLNGNKIAFEYLGRQSGGIQSLTYSDLNERVQHQAQILMNIVDSGDRAVLLFEPGLDFIVSFFACLKAKIIAVPVSLPFNRNGFSNILNIMNDCEPKIVLTTKKILELAGLITLKAQNENLILHAVDAELQRDLVEKDFPLITEKDICFLQYTSGSTGWPKGVIVTHKNIMANEVMIAEAFGTQPEDVGLTWLPVYHDMGLIGSVLQTVYVGLTCYVMSPLDFIRKPLKWLQFISEKGVTISGGPNFAYELCLHRITDEQAAALDLSRVRVLFNGAEPIKAHVMQRFMEKFNTLSKLRLDIFLPCYGLAEVTLLVSGVTGPLNAISLDRDQLNAHLVQTSQDQTAVQVVSCGKISKHIDCRIVNPHTRKEVAAHEVGEIWLAGESVTAGYWQKPEVNQETFEATILDEAGQPGQVHYLRTGDMGFIKNGNLYITGRLKDVIIIRGKNYYPQDIECSVEMAHPAVRKGCVAAVNFADSEGVTVVLEIKKKSLDKTLNFETIRTQVKEQVAADIGLPVDGVYLLHQGRINKTTSGKIRRRKIKEQIERGQLVCLTHPNRRTVIARNYVKNGLDVIRDREQRGQLIRYSSNLLNSMIKEREVRTLIFNRLKSALF</sequence>
<dbReference type="AlphaFoldDB" id="A0A009I3N6"/>
<name>A0A009I3N6_ACIB9</name>
<dbReference type="FunFam" id="3.40.50.12780:FF:000013">
    <property type="entry name" value="Long-chain-fatty-acid--AMP ligase FadD32"/>
    <property type="match status" value="1"/>
</dbReference>
<dbReference type="Gene3D" id="3.30.300.30">
    <property type="match status" value="1"/>
</dbReference>
<dbReference type="InterPro" id="IPR020845">
    <property type="entry name" value="AMP-binding_CS"/>
</dbReference>
<dbReference type="Proteomes" id="UP000020595">
    <property type="component" value="Unassembled WGS sequence"/>
</dbReference>
<evidence type="ECO:0000259" key="6">
    <source>
        <dbReference type="Pfam" id="PF23024"/>
    </source>
</evidence>
<keyword evidence="4" id="KW-0443">Lipid metabolism</keyword>
<evidence type="ECO:0000256" key="2">
    <source>
        <dbReference type="ARBA" id="ARBA00022598"/>
    </source>
</evidence>
<proteinExistence type="inferred from homology"/>
<dbReference type="Pfam" id="PF23024">
    <property type="entry name" value="AMP-dom_DIP2-like"/>
    <property type="match status" value="1"/>
</dbReference>
<dbReference type="GO" id="GO:0005886">
    <property type="term" value="C:plasma membrane"/>
    <property type="evidence" value="ECO:0007669"/>
    <property type="project" value="TreeGrafter"/>
</dbReference>